<accession>A0A9W6S6R8</accession>
<comment type="similarity">
    <text evidence="1">Belongs to the HIBADH-related family.</text>
</comment>
<feature type="active site" evidence="4">
    <location>
        <position position="168"/>
    </location>
</feature>
<gene>
    <name evidence="7" type="primary">mmsB</name>
    <name evidence="7" type="ORF">Airi02_043690</name>
</gene>
<dbReference type="InterPro" id="IPR036291">
    <property type="entry name" value="NAD(P)-bd_dom_sf"/>
</dbReference>
<evidence type="ECO:0000259" key="5">
    <source>
        <dbReference type="Pfam" id="PF03446"/>
    </source>
</evidence>
<dbReference type="InterPro" id="IPR008927">
    <property type="entry name" value="6-PGluconate_DH-like_C_sf"/>
</dbReference>
<sequence length="292" mass="30733">MDNLTVAVLGTGIMGEPIARNLLRAGLGVRAWNRTRAKAEPLADDGAVVCDEAAEAADGADVVVTMLHDGDAVEQVIAGVLPAMEEGAIWVQMSTVGAEATDRLAELARSRDVPYVDSPVLGTRKPAEDGALVVLASGPHDERVDRVFEAIGSRTMWIGEGTEASRLKLVANSWVLALTSAIGEAVALAEAFDLDPRLFLQAIEGGLMDTPYAHLKGEAIIKRELPASFPLTGAAKDAGLVAAAGRAAGANPRIADTAREQFRRAIELGHGDEDMAAVYYAARRTDGAEIRE</sequence>
<dbReference type="GO" id="GO:0050661">
    <property type="term" value="F:NADP binding"/>
    <property type="evidence" value="ECO:0007669"/>
    <property type="project" value="InterPro"/>
</dbReference>
<evidence type="ECO:0000259" key="6">
    <source>
        <dbReference type="Pfam" id="PF14833"/>
    </source>
</evidence>
<keyword evidence="8" id="KW-1185">Reference proteome</keyword>
<keyword evidence="3" id="KW-0520">NAD</keyword>
<organism evidence="7 8">
    <name type="scientific">Actinoallomurus iriomotensis</name>
    <dbReference type="NCBI Taxonomy" id="478107"/>
    <lineage>
        <taxon>Bacteria</taxon>
        <taxon>Bacillati</taxon>
        <taxon>Actinomycetota</taxon>
        <taxon>Actinomycetes</taxon>
        <taxon>Streptosporangiales</taxon>
        <taxon>Thermomonosporaceae</taxon>
        <taxon>Actinoallomurus</taxon>
    </lineage>
</organism>
<dbReference type="AlphaFoldDB" id="A0A9W6S6R8"/>
<name>A0A9W6S6R8_9ACTN</name>
<feature type="domain" description="6-phosphogluconate dehydrogenase NADP-binding" evidence="5">
    <location>
        <begin position="5"/>
        <end position="159"/>
    </location>
</feature>
<dbReference type="InterPro" id="IPR013328">
    <property type="entry name" value="6PGD_dom2"/>
</dbReference>
<dbReference type="InterPro" id="IPR006115">
    <property type="entry name" value="6PGDH_NADP-bd"/>
</dbReference>
<evidence type="ECO:0000256" key="4">
    <source>
        <dbReference type="PIRSR" id="PIRSR000103-1"/>
    </source>
</evidence>
<protein>
    <submittedName>
        <fullName evidence="7">3-hydroxyisobutyrate dehydrogenase</fullName>
    </submittedName>
</protein>
<dbReference type="EMBL" id="BSTK01000006">
    <property type="protein sequence ID" value="GLY86440.1"/>
    <property type="molecule type" value="Genomic_DNA"/>
</dbReference>
<dbReference type="SUPFAM" id="SSF48179">
    <property type="entry name" value="6-phosphogluconate dehydrogenase C-terminal domain-like"/>
    <property type="match status" value="1"/>
</dbReference>
<dbReference type="PANTHER" id="PTHR43580:SF2">
    <property type="entry name" value="CYTOKINE-LIKE NUCLEAR FACTOR N-PAC"/>
    <property type="match status" value="1"/>
</dbReference>
<dbReference type="Gene3D" id="1.10.1040.10">
    <property type="entry name" value="N-(1-d-carboxylethyl)-l-norvaline Dehydrogenase, domain 2"/>
    <property type="match status" value="1"/>
</dbReference>
<dbReference type="SUPFAM" id="SSF51735">
    <property type="entry name" value="NAD(P)-binding Rossmann-fold domains"/>
    <property type="match status" value="1"/>
</dbReference>
<feature type="domain" description="3-hydroxyisobutyrate dehydrogenase-like NAD-binding" evidence="6">
    <location>
        <begin position="165"/>
        <end position="279"/>
    </location>
</feature>
<dbReference type="GO" id="GO:0051287">
    <property type="term" value="F:NAD binding"/>
    <property type="evidence" value="ECO:0007669"/>
    <property type="project" value="InterPro"/>
</dbReference>
<dbReference type="PANTHER" id="PTHR43580">
    <property type="entry name" value="OXIDOREDUCTASE GLYR1-RELATED"/>
    <property type="match status" value="1"/>
</dbReference>
<reference evidence="7" key="1">
    <citation type="submission" date="2023-03" db="EMBL/GenBank/DDBJ databases">
        <title>Actinoallomurus iriomotensis NBRC 103684.</title>
        <authorList>
            <person name="Ichikawa N."/>
            <person name="Sato H."/>
            <person name="Tonouchi N."/>
        </authorList>
    </citation>
    <scope>NUCLEOTIDE SEQUENCE</scope>
    <source>
        <strain evidence="7">NBRC 103684</strain>
    </source>
</reference>
<keyword evidence="2" id="KW-0560">Oxidoreductase</keyword>
<dbReference type="Gene3D" id="3.40.50.720">
    <property type="entry name" value="NAD(P)-binding Rossmann-like Domain"/>
    <property type="match status" value="1"/>
</dbReference>
<evidence type="ECO:0000256" key="2">
    <source>
        <dbReference type="ARBA" id="ARBA00023002"/>
    </source>
</evidence>
<dbReference type="InterPro" id="IPR029154">
    <property type="entry name" value="HIBADH-like_NADP-bd"/>
</dbReference>
<evidence type="ECO:0000313" key="8">
    <source>
        <dbReference type="Proteomes" id="UP001165074"/>
    </source>
</evidence>
<evidence type="ECO:0000313" key="7">
    <source>
        <dbReference type="EMBL" id="GLY86440.1"/>
    </source>
</evidence>
<dbReference type="Proteomes" id="UP001165074">
    <property type="component" value="Unassembled WGS sequence"/>
</dbReference>
<dbReference type="InterPro" id="IPR015815">
    <property type="entry name" value="HIBADH-related"/>
</dbReference>
<evidence type="ECO:0000256" key="3">
    <source>
        <dbReference type="ARBA" id="ARBA00023027"/>
    </source>
</evidence>
<dbReference type="RefSeq" id="WP_285574503.1">
    <property type="nucleotide sequence ID" value="NZ_BSTK01000006.1"/>
</dbReference>
<dbReference type="Pfam" id="PF14833">
    <property type="entry name" value="NAD_binding_11"/>
    <property type="match status" value="1"/>
</dbReference>
<comment type="caution">
    <text evidence="7">The sequence shown here is derived from an EMBL/GenBank/DDBJ whole genome shotgun (WGS) entry which is preliminary data.</text>
</comment>
<proteinExistence type="inferred from homology"/>
<dbReference type="GO" id="GO:0016491">
    <property type="term" value="F:oxidoreductase activity"/>
    <property type="evidence" value="ECO:0007669"/>
    <property type="project" value="UniProtKB-KW"/>
</dbReference>
<dbReference type="Pfam" id="PF03446">
    <property type="entry name" value="NAD_binding_2"/>
    <property type="match status" value="1"/>
</dbReference>
<dbReference type="PIRSF" id="PIRSF000103">
    <property type="entry name" value="HIBADH"/>
    <property type="match status" value="1"/>
</dbReference>
<evidence type="ECO:0000256" key="1">
    <source>
        <dbReference type="ARBA" id="ARBA00009080"/>
    </source>
</evidence>
<dbReference type="InterPro" id="IPR051265">
    <property type="entry name" value="HIBADH-related_NP60_sf"/>
</dbReference>